<evidence type="ECO:0000313" key="2">
    <source>
        <dbReference type="EMBL" id="QIZ21321.1"/>
    </source>
</evidence>
<feature type="transmembrane region" description="Helical" evidence="1">
    <location>
        <begin position="12"/>
        <end position="31"/>
    </location>
</feature>
<dbReference type="InterPro" id="IPR012902">
    <property type="entry name" value="N_methyl_site"/>
</dbReference>
<gene>
    <name evidence="2" type="ORF">E5R92_05935</name>
</gene>
<dbReference type="InterPro" id="IPR045584">
    <property type="entry name" value="Pilin-like"/>
</dbReference>
<keyword evidence="3" id="KW-1185">Reference proteome</keyword>
<protein>
    <submittedName>
        <fullName evidence="2">Prepilin-type N-terminal cleavage/methylation domain-containing protein</fullName>
    </submittedName>
</protein>
<dbReference type="KEGG" id="peg:E5R92_05935"/>
<keyword evidence="1" id="KW-0812">Transmembrane</keyword>
<dbReference type="AlphaFoldDB" id="A0A6H1Q3F5"/>
<organism evidence="2 3">
    <name type="scientific">Candidatus Pelagibacter giovannonii</name>
    <dbReference type="NCBI Taxonomy" id="2563896"/>
    <lineage>
        <taxon>Bacteria</taxon>
        <taxon>Pseudomonadati</taxon>
        <taxon>Pseudomonadota</taxon>
        <taxon>Alphaproteobacteria</taxon>
        <taxon>Candidatus Pelagibacterales</taxon>
        <taxon>Candidatus Pelagibacteraceae</taxon>
        <taxon>Candidatus Pelagibacter</taxon>
    </lineage>
</organism>
<dbReference type="Proteomes" id="UP000501094">
    <property type="component" value="Chromosome"/>
</dbReference>
<sequence length="249" mass="28424">MRVQDEKIKGFNVLELIVVIAIIGVLSAVAYPNFSDWRKDRETRNSVVKIKSLIEGINAQVQRGQYAFVQVDVNEVRLLSGDDGLIVTSKGMKPKTLATLLNNGESGWWVKPNERCNIVDEAVDEAYWDEDPDPNRDQIIDLDKIEVRQIVLDNVATTWRDDVGAVCFGKNDQWYSGNGELVSSSGDDVIVDSYLFICNRSNTRSQCDIDNLTGEPTTEHDYLYVIEWSRFGNIKLEKWNKRDSEWIEQ</sequence>
<reference evidence="2 3" key="1">
    <citation type="journal article" date="2020" name="Nat. Microbiol.">
        <title>Lysogenic host-virus interactions in SAR11 marine bacteria.</title>
        <authorList>
            <person name="Morris R.M."/>
            <person name="Cain K.R."/>
            <person name="Hvorecny K.L."/>
            <person name="Kollman J.M."/>
        </authorList>
    </citation>
    <scope>NUCLEOTIDE SEQUENCE [LARGE SCALE GENOMIC DNA]</scope>
    <source>
        <strain evidence="2 3">NP1</strain>
    </source>
</reference>
<dbReference type="NCBIfam" id="TIGR02532">
    <property type="entry name" value="IV_pilin_GFxxxE"/>
    <property type="match status" value="1"/>
</dbReference>
<dbReference type="EMBL" id="CP038852">
    <property type="protein sequence ID" value="QIZ21321.1"/>
    <property type="molecule type" value="Genomic_DNA"/>
</dbReference>
<dbReference type="SUPFAM" id="SSF54523">
    <property type="entry name" value="Pili subunits"/>
    <property type="match status" value="1"/>
</dbReference>
<evidence type="ECO:0000313" key="3">
    <source>
        <dbReference type="Proteomes" id="UP000501094"/>
    </source>
</evidence>
<name>A0A6H1Q3F5_9PROT</name>
<evidence type="ECO:0000256" key="1">
    <source>
        <dbReference type="SAM" id="Phobius"/>
    </source>
</evidence>
<keyword evidence="1" id="KW-1133">Transmembrane helix</keyword>
<accession>A0A6H1Q3F5</accession>
<dbReference type="Gene3D" id="3.30.700.10">
    <property type="entry name" value="Glycoprotein, Type 4 Pilin"/>
    <property type="match status" value="1"/>
</dbReference>
<proteinExistence type="predicted"/>
<keyword evidence="1" id="KW-0472">Membrane</keyword>
<dbReference type="RefSeq" id="WP_168607177.1">
    <property type="nucleotide sequence ID" value="NZ_CP038852.1"/>
</dbReference>